<name>A0A195DIY7_9HYME</name>
<protein>
    <submittedName>
        <fullName evidence="1">Uncharacterized protein</fullName>
    </submittedName>
</protein>
<reference evidence="1 2" key="1">
    <citation type="submission" date="2015-09" db="EMBL/GenBank/DDBJ databases">
        <title>Trachymyrmex cornetzi WGS genome.</title>
        <authorList>
            <person name="Nygaard S."/>
            <person name="Hu H."/>
            <person name="Boomsma J."/>
            <person name="Zhang G."/>
        </authorList>
    </citation>
    <scope>NUCLEOTIDE SEQUENCE [LARGE SCALE GENOMIC DNA]</scope>
    <source>
        <strain evidence="1">Tcor2-1</strain>
        <tissue evidence="1">Whole body</tissue>
    </source>
</reference>
<accession>A0A195DIY7</accession>
<evidence type="ECO:0000313" key="2">
    <source>
        <dbReference type="Proteomes" id="UP000078492"/>
    </source>
</evidence>
<organism evidence="1 2">
    <name type="scientific">Trachymyrmex cornetzi</name>
    <dbReference type="NCBI Taxonomy" id="471704"/>
    <lineage>
        <taxon>Eukaryota</taxon>
        <taxon>Metazoa</taxon>
        <taxon>Ecdysozoa</taxon>
        <taxon>Arthropoda</taxon>
        <taxon>Hexapoda</taxon>
        <taxon>Insecta</taxon>
        <taxon>Pterygota</taxon>
        <taxon>Neoptera</taxon>
        <taxon>Endopterygota</taxon>
        <taxon>Hymenoptera</taxon>
        <taxon>Apocrita</taxon>
        <taxon>Aculeata</taxon>
        <taxon>Formicoidea</taxon>
        <taxon>Formicidae</taxon>
        <taxon>Myrmicinae</taxon>
        <taxon>Trachymyrmex</taxon>
    </lineage>
</organism>
<evidence type="ECO:0000313" key="1">
    <source>
        <dbReference type="EMBL" id="KYN12469.1"/>
    </source>
</evidence>
<gene>
    <name evidence="1" type="ORF">ALC57_15196</name>
</gene>
<dbReference type="AlphaFoldDB" id="A0A195DIY7"/>
<sequence>MEFVRLVPFDQDHYLTPFVRQVRFPVPFDLQVHYHHVPFVHCLIPFVRVRLRVPFGRQVHYRHSFALQDRPAAPICPPGPLLEVICPPGPLITHIPVGPLGPIETGPLLVWDLVTQYNRKIKAILMDNLAKKFPTHIGEEFNVMSSKLLAVGNCKLAKENS</sequence>
<proteinExistence type="predicted"/>
<dbReference type="Proteomes" id="UP000078492">
    <property type="component" value="Unassembled WGS sequence"/>
</dbReference>
<dbReference type="EMBL" id="KQ980824">
    <property type="protein sequence ID" value="KYN12469.1"/>
    <property type="molecule type" value="Genomic_DNA"/>
</dbReference>
<keyword evidence="2" id="KW-1185">Reference proteome</keyword>